<keyword evidence="2" id="KW-1185">Reference proteome</keyword>
<dbReference type="WBParaSite" id="OFLC_0001593001-mRNA-1">
    <property type="protein sequence ID" value="OFLC_0001593001-mRNA-1"/>
    <property type="gene ID" value="OFLC_0001593001"/>
</dbReference>
<reference evidence="3" key="1">
    <citation type="submission" date="2016-06" db="UniProtKB">
        <authorList>
            <consortium name="WormBaseParasite"/>
        </authorList>
    </citation>
    <scope>IDENTIFICATION</scope>
</reference>
<dbReference type="EMBL" id="UZAJ01043238">
    <property type="protein sequence ID" value="VDP24879.1"/>
    <property type="molecule type" value="Genomic_DNA"/>
</dbReference>
<evidence type="ECO:0000313" key="2">
    <source>
        <dbReference type="Proteomes" id="UP000267606"/>
    </source>
</evidence>
<reference evidence="1 2" key="2">
    <citation type="submission" date="2018-11" db="EMBL/GenBank/DDBJ databases">
        <authorList>
            <consortium name="Pathogen Informatics"/>
        </authorList>
    </citation>
    <scope>NUCLEOTIDE SEQUENCE [LARGE SCALE GENOMIC DNA]</scope>
</reference>
<dbReference type="AlphaFoldDB" id="A0A183I855"/>
<protein>
    <submittedName>
        <fullName evidence="3">ATS domain-containing protein</fullName>
    </submittedName>
</protein>
<organism evidence="3">
    <name type="scientific">Onchocerca flexuosa</name>
    <dbReference type="NCBI Taxonomy" id="387005"/>
    <lineage>
        <taxon>Eukaryota</taxon>
        <taxon>Metazoa</taxon>
        <taxon>Ecdysozoa</taxon>
        <taxon>Nematoda</taxon>
        <taxon>Chromadorea</taxon>
        <taxon>Rhabditida</taxon>
        <taxon>Spirurina</taxon>
        <taxon>Spiruromorpha</taxon>
        <taxon>Filarioidea</taxon>
        <taxon>Onchocercidae</taxon>
        <taxon>Onchocerca</taxon>
    </lineage>
</organism>
<sequence length="114" mass="13101">MKSRITCDTEVPISTSNGNKFDHCTGIRYHNYSLPHGKTIDNDIDKQYDKPQKDDHYSMEIIKSIQGTTTTMKCENNNHQSSDKGYSGIRSYDIPKDTVNSHILERLLFIPIIH</sequence>
<gene>
    <name evidence="1" type="ORF">OFLC_LOCUS15917</name>
</gene>
<accession>A0A183I855</accession>
<name>A0A183I855_9BILA</name>
<dbReference type="Proteomes" id="UP000267606">
    <property type="component" value="Unassembled WGS sequence"/>
</dbReference>
<evidence type="ECO:0000313" key="3">
    <source>
        <dbReference type="WBParaSite" id="OFLC_0001593001-mRNA-1"/>
    </source>
</evidence>
<evidence type="ECO:0000313" key="1">
    <source>
        <dbReference type="EMBL" id="VDP24879.1"/>
    </source>
</evidence>
<proteinExistence type="predicted"/>